<evidence type="ECO:0000313" key="3">
    <source>
        <dbReference type="Proteomes" id="UP000018217"/>
    </source>
</evidence>
<sequence length="78" mass="8723">MHLIAAQVKRTNKSETVTPTTKARRYTVGYIRDHIKHLQSPSITLKGHWMAEPGFDTGQKIEVITEPGQLIIRLAGEG</sequence>
<dbReference type="STRING" id="1161919.EPIR_0753"/>
<proteinExistence type="predicted"/>
<dbReference type="GO" id="GO:0016788">
    <property type="term" value="F:hydrolase activity, acting on ester bonds"/>
    <property type="evidence" value="ECO:0007669"/>
    <property type="project" value="InterPro"/>
</dbReference>
<comment type="caution">
    <text evidence="2">The sequence shown here is derived from an EMBL/GenBank/DDBJ whole genome shotgun (WGS) entry which is preliminary data.</text>
</comment>
<dbReference type="InterPro" id="IPR014944">
    <property type="entry name" value="Toxin_SymE-like"/>
</dbReference>
<dbReference type="GO" id="GO:0005737">
    <property type="term" value="C:cytoplasm"/>
    <property type="evidence" value="ECO:0007669"/>
    <property type="project" value="InterPro"/>
</dbReference>
<dbReference type="GO" id="GO:0016070">
    <property type="term" value="P:RNA metabolic process"/>
    <property type="evidence" value="ECO:0007669"/>
    <property type="project" value="InterPro"/>
</dbReference>
<organism evidence="2 3">
    <name type="scientific">Erwinia piriflorinigrans CFBP 5888</name>
    <dbReference type="NCBI Taxonomy" id="1161919"/>
    <lineage>
        <taxon>Bacteria</taxon>
        <taxon>Pseudomonadati</taxon>
        <taxon>Pseudomonadota</taxon>
        <taxon>Gammaproteobacteria</taxon>
        <taxon>Enterobacterales</taxon>
        <taxon>Erwiniaceae</taxon>
        <taxon>Erwinia</taxon>
    </lineage>
</organism>
<keyword evidence="3" id="KW-1185">Reference proteome</keyword>
<feature type="domain" description="Toxin SymE-like" evidence="1">
    <location>
        <begin position="24"/>
        <end position="73"/>
    </location>
</feature>
<dbReference type="Pfam" id="PF08845">
    <property type="entry name" value="SymE_toxin"/>
    <property type="match status" value="1"/>
</dbReference>
<dbReference type="Proteomes" id="UP000018217">
    <property type="component" value="Unassembled WGS sequence"/>
</dbReference>
<dbReference type="AlphaFoldDB" id="V5Z473"/>
<dbReference type="EC" id="3.1.-.-" evidence="2"/>
<accession>V5Z473</accession>
<reference evidence="2 3" key="1">
    <citation type="journal article" date="2013" name="Syst. Appl. Microbiol.">
        <title>Phylogenetic position and virulence apparatus of the pear flower necrosis pathogen Erwinia piriflorinigrans CFBP 5888T as assessed by comparative genomics.</title>
        <authorList>
            <person name="Smits T.H."/>
            <person name="Rezzonico F."/>
            <person name="Lopez M.M."/>
            <person name="Blom J."/>
            <person name="Goesmann A."/>
            <person name="Frey J.E."/>
            <person name="Duffy B."/>
        </authorList>
    </citation>
    <scope>NUCLEOTIDE SEQUENCE [LARGE SCALE GENOMIC DNA]</scope>
    <source>
        <strain evidence="3">CFBP5888</strain>
    </source>
</reference>
<gene>
    <name evidence="2" type="ORF">EPIR_0753</name>
</gene>
<name>V5Z473_9GAMM</name>
<dbReference type="EMBL" id="CAHS01000008">
    <property type="protein sequence ID" value="CCG86118.1"/>
    <property type="molecule type" value="Genomic_DNA"/>
</dbReference>
<protein>
    <submittedName>
        <fullName evidence="2">Endoribonuclease symE</fullName>
        <ecNumber evidence="2">3.1.-.-</ecNumber>
    </submittedName>
</protein>
<evidence type="ECO:0000259" key="1">
    <source>
        <dbReference type="Pfam" id="PF08845"/>
    </source>
</evidence>
<evidence type="ECO:0000313" key="2">
    <source>
        <dbReference type="EMBL" id="CCG86118.1"/>
    </source>
</evidence>
<keyword evidence="2" id="KW-0378">Hydrolase</keyword>
<dbReference type="GO" id="GO:0003723">
    <property type="term" value="F:RNA binding"/>
    <property type="evidence" value="ECO:0007669"/>
    <property type="project" value="InterPro"/>
</dbReference>